<evidence type="ECO:0000313" key="2">
    <source>
        <dbReference type="EMBL" id="EWY39784.1"/>
    </source>
</evidence>
<dbReference type="InterPro" id="IPR003779">
    <property type="entry name" value="CMD-like"/>
</dbReference>
<evidence type="ECO:0000259" key="1">
    <source>
        <dbReference type="Pfam" id="PF02627"/>
    </source>
</evidence>
<dbReference type="SUPFAM" id="SSF69118">
    <property type="entry name" value="AhpD-like"/>
    <property type="match status" value="1"/>
</dbReference>
<dbReference type="InterPro" id="IPR010195">
    <property type="entry name" value="Uncharacterised_peroxidase-rel"/>
</dbReference>
<dbReference type="EMBL" id="AVFL01000010">
    <property type="protein sequence ID" value="EWY39784.1"/>
    <property type="molecule type" value="Genomic_DNA"/>
</dbReference>
<keyword evidence="2" id="KW-0575">Peroxidase</keyword>
<dbReference type="NCBIfam" id="TIGR01926">
    <property type="entry name" value="peroxid_rel"/>
    <property type="match status" value="1"/>
</dbReference>
<reference evidence="2 3" key="1">
    <citation type="submission" date="2013-08" db="EMBL/GenBank/DDBJ databases">
        <title>The genome sequence of Skermanella stibiiresistens.</title>
        <authorList>
            <person name="Zhu W."/>
            <person name="Wang G."/>
        </authorList>
    </citation>
    <scope>NUCLEOTIDE SEQUENCE [LARGE SCALE GENOMIC DNA]</scope>
    <source>
        <strain evidence="2 3">SB22</strain>
    </source>
</reference>
<dbReference type="PANTHER" id="PTHR35446">
    <property type="entry name" value="SI:CH211-175M2.5"/>
    <property type="match status" value="1"/>
</dbReference>
<dbReference type="RefSeq" id="WP_037453413.1">
    <property type="nucleotide sequence ID" value="NZ_AVFL01000010.1"/>
</dbReference>
<sequence length="190" mass="21339">MPQPNHAMALPVPDADTLDDDLKTYFAKCQDKLGLVPNVLRSYASRPEKLRTFIKLYNELMLGDSGLSKLEREMIAVVVSSANHCYYCLAAHGQAVRKLSGDPQLGEMLVMNYRVAPLPPRQRAMLDFAWKLTETPHLMGESDRRALRDAGFGDADIFDIADVAGFYNMSNRVASAVDMMPNPEYHQMDR</sequence>
<name>W9H150_9PROT</name>
<dbReference type="GO" id="GO:0051920">
    <property type="term" value="F:peroxiredoxin activity"/>
    <property type="evidence" value="ECO:0007669"/>
    <property type="project" value="InterPro"/>
</dbReference>
<dbReference type="Gene3D" id="1.20.1290.10">
    <property type="entry name" value="AhpD-like"/>
    <property type="match status" value="1"/>
</dbReference>
<gene>
    <name evidence="2" type="ORF">N825_04555</name>
</gene>
<dbReference type="PANTHER" id="PTHR35446:SF2">
    <property type="entry name" value="CARBOXYMUCONOLACTONE DECARBOXYLASE-LIKE DOMAIN-CONTAINING PROTEIN"/>
    <property type="match status" value="1"/>
</dbReference>
<dbReference type="OrthoDB" id="9810664at2"/>
<dbReference type="PATRIC" id="fig|1385369.3.peg.3137"/>
<dbReference type="InterPro" id="IPR029032">
    <property type="entry name" value="AhpD-like"/>
</dbReference>
<evidence type="ECO:0000313" key="3">
    <source>
        <dbReference type="Proteomes" id="UP000019486"/>
    </source>
</evidence>
<feature type="domain" description="Carboxymuconolactone decarboxylase-like" evidence="1">
    <location>
        <begin position="47"/>
        <end position="100"/>
    </location>
</feature>
<dbReference type="NCBIfam" id="TIGR00778">
    <property type="entry name" value="ahpD_dom"/>
    <property type="match status" value="1"/>
</dbReference>
<dbReference type="Gene3D" id="1.20.5.810">
    <property type="entry name" value="AhpD-like"/>
    <property type="match status" value="1"/>
</dbReference>
<organism evidence="2 3">
    <name type="scientific">Skermanella stibiiresistens SB22</name>
    <dbReference type="NCBI Taxonomy" id="1385369"/>
    <lineage>
        <taxon>Bacteria</taxon>
        <taxon>Pseudomonadati</taxon>
        <taxon>Pseudomonadota</taxon>
        <taxon>Alphaproteobacteria</taxon>
        <taxon>Rhodospirillales</taxon>
        <taxon>Azospirillaceae</taxon>
        <taxon>Skermanella</taxon>
    </lineage>
</organism>
<dbReference type="Pfam" id="PF02627">
    <property type="entry name" value="CMD"/>
    <property type="match status" value="1"/>
</dbReference>
<dbReference type="Proteomes" id="UP000019486">
    <property type="component" value="Unassembled WGS sequence"/>
</dbReference>
<accession>W9H150</accession>
<keyword evidence="2" id="KW-0560">Oxidoreductase</keyword>
<comment type="caution">
    <text evidence="2">The sequence shown here is derived from an EMBL/GenBank/DDBJ whole genome shotgun (WGS) entry which is preliminary data.</text>
</comment>
<dbReference type="AlphaFoldDB" id="W9H150"/>
<protein>
    <submittedName>
        <fullName evidence="2">Alkylhydroperoxidase</fullName>
    </submittedName>
</protein>
<dbReference type="STRING" id="1385369.N825_04555"/>
<proteinExistence type="predicted"/>
<keyword evidence="3" id="KW-1185">Reference proteome</keyword>
<dbReference type="InterPro" id="IPR004675">
    <property type="entry name" value="AhpD_core"/>
</dbReference>